<accession>A0AAE1ABY7</accession>
<feature type="chain" id="PRO_5042290990" evidence="1">
    <location>
        <begin position="19"/>
        <end position="160"/>
    </location>
</feature>
<keyword evidence="3" id="KW-1185">Reference proteome</keyword>
<dbReference type="Proteomes" id="UP001283361">
    <property type="component" value="Unassembled WGS sequence"/>
</dbReference>
<proteinExistence type="predicted"/>
<dbReference type="AlphaFoldDB" id="A0AAE1ABY7"/>
<evidence type="ECO:0000313" key="3">
    <source>
        <dbReference type="Proteomes" id="UP001283361"/>
    </source>
</evidence>
<comment type="caution">
    <text evidence="2">The sequence shown here is derived from an EMBL/GenBank/DDBJ whole genome shotgun (WGS) entry which is preliminary data.</text>
</comment>
<sequence length="160" mass="18495">MKTARAVDLLLLVSTTDATTENNLRKWRAERQLHDRKASVFYTRQKATKNAKQDAFDFQQRPVIPNLSTDDVFYRCSSFIPSPFMSWLGIKSSAMSMMRQSPNFDLMMLSPRFGIFCARTALLKQYLCDSCHSRGQSKNYTVFRFLYTVVLFSEVFLLSG</sequence>
<dbReference type="EMBL" id="JAWDGP010002352">
    <property type="protein sequence ID" value="KAK3783852.1"/>
    <property type="molecule type" value="Genomic_DNA"/>
</dbReference>
<protein>
    <submittedName>
        <fullName evidence="2">Uncharacterized protein</fullName>
    </submittedName>
</protein>
<evidence type="ECO:0000313" key="2">
    <source>
        <dbReference type="EMBL" id="KAK3783852.1"/>
    </source>
</evidence>
<keyword evidence="1" id="KW-0732">Signal</keyword>
<name>A0AAE1ABY7_9GAST</name>
<feature type="signal peptide" evidence="1">
    <location>
        <begin position="1"/>
        <end position="18"/>
    </location>
</feature>
<organism evidence="2 3">
    <name type="scientific">Elysia crispata</name>
    <name type="common">lettuce slug</name>
    <dbReference type="NCBI Taxonomy" id="231223"/>
    <lineage>
        <taxon>Eukaryota</taxon>
        <taxon>Metazoa</taxon>
        <taxon>Spiralia</taxon>
        <taxon>Lophotrochozoa</taxon>
        <taxon>Mollusca</taxon>
        <taxon>Gastropoda</taxon>
        <taxon>Heterobranchia</taxon>
        <taxon>Euthyneura</taxon>
        <taxon>Panpulmonata</taxon>
        <taxon>Sacoglossa</taxon>
        <taxon>Placobranchoidea</taxon>
        <taxon>Plakobranchidae</taxon>
        <taxon>Elysia</taxon>
    </lineage>
</organism>
<gene>
    <name evidence="2" type="ORF">RRG08_031693</name>
</gene>
<evidence type="ECO:0000256" key="1">
    <source>
        <dbReference type="SAM" id="SignalP"/>
    </source>
</evidence>
<reference evidence="2" key="1">
    <citation type="journal article" date="2023" name="G3 (Bethesda)">
        <title>A reference genome for the long-term kleptoplast-retaining sea slug Elysia crispata morphotype clarki.</title>
        <authorList>
            <person name="Eastman K.E."/>
            <person name="Pendleton A.L."/>
            <person name="Shaikh M.A."/>
            <person name="Suttiyut T."/>
            <person name="Ogas R."/>
            <person name="Tomko P."/>
            <person name="Gavelis G."/>
            <person name="Widhalm J.R."/>
            <person name="Wisecaver J.H."/>
        </authorList>
    </citation>
    <scope>NUCLEOTIDE SEQUENCE</scope>
    <source>
        <strain evidence="2">ECLA1</strain>
    </source>
</reference>